<keyword evidence="3" id="KW-0489">Methyltransferase</keyword>
<proteinExistence type="inferred from homology"/>
<dbReference type="Pfam" id="PF01555">
    <property type="entry name" value="N6_N4_Mtase"/>
    <property type="match status" value="1"/>
</dbReference>
<dbReference type="SUPFAM" id="SSF53335">
    <property type="entry name" value="S-adenosyl-L-methionine-dependent methyltransferases"/>
    <property type="match status" value="1"/>
</dbReference>
<keyword evidence="9" id="KW-1185">Reference proteome</keyword>
<organism evidence="8 9">
    <name type="scientific">Natronomicrosphaera hydrolytica</name>
    <dbReference type="NCBI Taxonomy" id="3242702"/>
    <lineage>
        <taxon>Bacteria</taxon>
        <taxon>Pseudomonadati</taxon>
        <taxon>Planctomycetota</taxon>
        <taxon>Phycisphaerae</taxon>
        <taxon>Phycisphaerales</taxon>
        <taxon>Phycisphaeraceae</taxon>
        <taxon>Natronomicrosphaera</taxon>
    </lineage>
</organism>
<dbReference type="InterPro" id="IPR002941">
    <property type="entry name" value="DNA_methylase_N4/N6"/>
</dbReference>
<dbReference type="InterPro" id="IPR002052">
    <property type="entry name" value="DNA_methylase_N6_adenine_CS"/>
</dbReference>
<gene>
    <name evidence="8" type="ORF">ACERK3_19410</name>
</gene>
<reference evidence="8 9" key="1">
    <citation type="submission" date="2024-08" db="EMBL/GenBank/DDBJ databases">
        <title>Whole-genome sequencing of halo(alkali)philic microorganisms from hypersaline lakes.</title>
        <authorList>
            <person name="Sorokin D.Y."/>
            <person name="Merkel A.Y."/>
            <person name="Messina E."/>
            <person name="Yakimov M."/>
        </authorList>
    </citation>
    <scope>NUCLEOTIDE SEQUENCE [LARGE SCALE GENOMIC DNA]</scope>
    <source>
        <strain evidence="8 9">AB-hyl4</strain>
    </source>
</reference>
<dbReference type="InterPro" id="IPR002295">
    <property type="entry name" value="N4/N6-MTase_EcoPI_Mod-like"/>
</dbReference>
<name>A0ABV4UA54_9BACT</name>
<evidence type="ECO:0000313" key="9">
    <source>
        <dbReference type="Proteomes" id="UP001575105"/>
    </source>
</evidence>
<keyword evidence="4" id="KW-0808">Transferase</keyword>
<protein>
    <recommendedName>
        <fullName evidence="2">site-specific DNA-methyltransferase (adenine-specific)</fullName>
        <ecNumber evidence="2">2.1.1.72</ecNumber>
    </recommendedName>
</protein>
<feature type="domain" description="DNA methylase N-4/N-6" evidence="7">
    <location>
        <begin position="170"/>
        <end position="373"/>
    </location>
</feature>
<dbReference type="RefSeq" id="WP_425347362.1">
    <property type="nucleotide sequence ID" value="NZ_JBGUBD010000022.1"/>
</dbReference>
<dbReference type="Gene3D" id="3.40.50.150">
    <property type="entry name" value="Vaccinia Virus protein VP39"/>
    <property type="match status" value="1"/>
</dbReference>
<evidence type="ECO:0000256" key="3">
    <source>
        <dbReference type="ARBA" id="ARBA00022603"/>
    </source>
</evidence>
<evidence type="ECO:0000256" key="4">
    <source>
        <dbReference type="ARBA" id="ARBA00022679"/>
    </source>
</evidence>
<dbReference type="PROSITE" id="PS00092">
    <property type="entry name" value="N6_MTASE"/>
    <property type="match status" value="1"/>
</dbReference>
<evidence type="ECO:0000259" key="7">
    <source>
        <dbReference type="Pfam" id="PF01555"/>
    </source>
</evidence>
<comment type="similarity">
    <text evidence="1">Belongs to the N(4)/N(6)-methyltransferase family.</text>
</comment>
<dbReference type="EMBL" id="JBGUBD010000022">
    <property type="protein sequence ID" value="MFA9480441.1"/>
    <property type="molecule type" value="Genomic_DNA"/>
</dbReference>
<evidence type="ECO:0000256" key="1">
    <source>
        <dbReference type="ARBA" id="ARBA00006594"/>
    </source>
</evidence>
<sequence length="378" mass="42074">MPRQPVTNARRAATDLQPMLTRLHELMAEQKQQAFEIGDLVNHLVEQHGQRVKHLAANLGVSRQRLGEYRQTALAFPPDQRRHGLDFHFYTIAARSARKLGIAPKAALAHILEHRLGTTRQATAFLARQVRAHAAVRAGQHSTPVDDDLINRHHHADFRDIVPNLPDASVKLVIADPPYGQYANLDDGHHPTPTASHRKCDNITDADAREVTIDLLRVALPKLAPNGCLILFRPGACADPAWLTDAIATHGYHCHRALTWLKGKVKLGRGDEPYGISTERLLVLSRAGDRLHNHDGSPRTDILTFKPPRPTYATGHTHHLFEKPTDLCAFLIRKHTYPNDLILEPFGGTGPASRAAATLDRRWIYCETHADIYATVSA</sequence>
<evidence type="ECO:0000256" key="2">
    <source>
        <dbReference type="ARBA" id="ARBA00011900"/>
    </source>
</evidence>
<dbReference type="PRINTS" id="PR00506">
    <property type="entry name" value="D21N6MTFRASE"/>
</dbReference>
<comment type="caution">
    <text evidence="8">The sequence shown here is derived from an EMBL/GenBank/DDBJ whole genome shotgun (WGS) entry which is preliminary data.</text>
</comment>
<dbReference type="InterPro" id="IPR029063">
    <property type="entry name" value="SAM-dependent_MTases_sf"/>
</dbReference>
<keyword evidence="5" id="KW-0949">S-adenosyl-L-methionine</keyword>
<dbReference type="Proteomes" id="UP001575105">
    <property type="component" value="Unassembled WGS sequence"/>
</dbReference>
<comment type="catalytic activity">
    <reaction evidence="6">
        <text>a 2'-deoxyadenosine in DNA + S-adenosyl-L-methionine = an N(6)-methyl-2'-deoxyadenosine in DNA + S-adenosyl-L-homocysteine + H(+)</text>
        <dbReference type="Rhea" id="RHEA:15197"/>
        <dbReference type="Rhea" id="RHEA-COMP:12418"/>
        <dbReference type="Rhea" id="RHEA-COMP:12419"/>
        <dbReference type="ChEBI" id="CHEBI:15378"/>
        <dbReference type="ChEBI" id="CHEBI:57856"/>
        <dbReference type="ChEBI" id="CHEBI:59789"/>
        <dbReference type="ChEBI" id="CHEBI:90615"/>
        <dbReference type="ChEBI" id="CHEBI:90616"/>
        <dbReference type="EC" id="2.1.1.72"/>
    </reaction>
</comment>
<dbReference type="EC" id="2.1.1.72" evidence="2"/>
<accession>A0ABV4UA54</accession>
<evidence type="ECO:0000313" key="8">
    <source>
        <dbReference type="EMBL" id="MFA9480441.1"/>
    </source>
</evidence>
<evidence type="ECO:0000256" key="6">
    <source>
        <dbReference type="ARBA" id="ARBA00047942"/>
    </source>
</evidence>
<evidence type="ECO:0000256" key="5">
    <source>
        <dbReference type="ARBA" id="ARBA00022691"/>
    </source>
</evidence>